<feature type="domain" description="DEAD-box RNA helicase Q" evidence="12">
    <location>
        <begin position="78"/>
        <end position="106"/>
    </location>
</feature>
<dbReference type="InterPro" id="IPR001650">
    <property type="entry name" value="Helicase_C-like"/>
</dbReference>
<dbReference type="PANTHER" id="PTHR47959">
    <property type="entry name" value="ATP-DEPENDENT RNA HELICASE RHLE-RELATED"/>
    <property type="match status" value="1"/>
</dbReference>
<name>A0A369WUL0_9GAMM</name>
<dbReference type="SMART" id="SM00487">
    <property type="entry name" value="DEXDc"/>
    <property type="match status" value="1"/>
</dbReference>
<reference evidence="13 14" key="1">
    <citation type="submission" date="2018-07" db="EMBL/GenBank/DDBJ databases">
        <title>Motiliproteus coralliicola sp. nov., a bacterium isolated from Coral.</title>
        <authorList>
            <person name="Wang G."/>
        </authorList>
    </citation>
    <scope>NUCLEOTIDE SEQUENCE [LARGE SCALE GENOMIC DNA]</scope>
    <source>
        <strain evidence="13 14">C34</strain>
    </source>
</reference>
<dbReference type="CDD" id="cd00268">
    <property type="entry name" value="DEADc"/>
    <property type="match status" value="1"/>
</dbReference>
<dbReference type="InterPro" id="IPR014014">
    <property type="entry name" value="RNA_helicase_DEAD_Q_motif"/>
</dbReference>
<dbReference type="Proteomes" id="UP000253769">
    <property type="component" value="Unassembled WGS sequence"/>
</dbReference>
<dbReference type="EMBL" id="QQOH01000001">
    <property type="protein sequence ID" value="RDE24226.1"/>
    <property type="molecule type" value="Genomic_DNA"/>
</dbReference>
<feature type="region of interest" description="Disordered" evidence="9">
    <location>
        <begin position="1"/>
        <end position="68"/>
    </location>
</feature>
<evidence type="ECO:0000256" key="9">
    <source>
        <dbReference type="SAM" id="MobiDB-lite"/>
    </source>
</evidence>
<keyword evidence="5 7" id="KW-0067">ATP-binding</keyword>
<dbReference type="GO" id="GO:0005829">
    <property type="term" value="C:cytosol"/>
    <property type="evidence" value="ECO:0007669"/>
    <property type="project" value="TreeGrafter"/>
</dbReference>
<proteinExistence type="inferred from homology"/>
<evidence type="ECO:0000256" key="6">
    <source>
        <dbReference type="ARBA" id="ARBA00022884"/>
    </source>
</evidence>
<comment type="subunit">
    <text evidence="7">Component of the RNA degradosome, which is a multiprotein complex involved in RNA processing and mRNA degradation.</text>
</comment>
<evidence type="ECO:0000313" key="13">
    <source>
        <dbReference type="EMBL" id="RDE24226.1"/>
    </source>
</evidence>
<dbReference type="SMART" id="SM00490">
    <property type="entry name" value="HELICc"/>
    <property type="match status" value="1"/>
</dbReference>
<evidence type="ECO:0000256" key="8">
    <source>
        <dbReference type="PROSITE-ProRule" id="PRU00552"/>
    </source>
</evidence>
<comment type="subcellular location">
    <subcellularLocation>
        <location evidence="7">Cytoplasm</location>
    </subcellularLocation>
</comment>
<dbReference type="PROSITE" id="PS51195">
    <property type="entry name" value="Q_MOTIF"/>
    <property type="match status" value="1"/>
</dbReference>
<dbReference type="GO" id="GO:0003723">
    <property type="term" value="F:RNA binding"/>
    <property type="evidence" value="ECO:0007669"/>
    <property type="project" value="UniProtKB-UniRule"/>
</dbReference>
<keyword evidence="6 7" id="KW-0694">RNA-binding</keyword>
<protein>
    <recommendedName>
        <fullName evidence="7">ATP-dependent RNA helicase RhlB</fullName>
        <ecNumber evidence="7">3.6.4.13</ecNumber>
    </recommendedName>
</protein>
<dbReference type="EC" id="3.6.4.13" evidence="7"/>
<gene>
    <name evidence="7" type="primary">rhlB</name>
    <name evidence="13" type="ORF">DV711_01100</name>
</gene>
<dbReference type="GO" id="GO:0005524">
    <property type="term" value="F:ATP binding"/>
    <property type="evidence" value="ECO:0007669"/>
    <property type="project" value="UniProtKB-UniRule"/>
</dbReference>
<dbReference type="PROSITE" id="PS51194">
    <property type="entry name" value="HELICASE_CTER"/>
    <property type="match status" value="1"/>
</dbReference>
<dbReference type="Pfam" id="PF00270">
    <property type="entry name" value="DEAD"/>
    <property type="match status" value="1"/>
</dbReference>
<evidence type="ECO:0000256" key="4">
    <source>
        <dbReference type="ARBA" id="ARBA00022806"/>
    </source>
</evidence>
<keyword evidence="2 7" id="KW-0547">Nucleotide-binding</keyword>
<feature type="short sequence motif" description="Q motif" evidence="8">
    <location>
        <begin position="78"/>
        <end position="106"/>
    </location>
</feature>
<feature type="domain" description="Helicase C-terminal" evidence="11">
    <location>
        <begin position="300"/>
        <end position="460"/>
    </location>
</feature>
<dbReference type="InterPro" id="IPR000629">
    <property type="entry name" value="RNA-helicase_DEAD-box_CS"/>
</dbReference>
<comment type="similarity">
    <text evidence="7">Belongs to the DEAD box helicase family. RhlB subfamily.</text>
</comment>
<dbReference type="Gene3D" id="3.40.50.300">
    <property type="entry name" value="P-loop containing nucleotide triphosphate hydrolases"/>
    <property type="match status" value="2"/>
</dbReference>
<evidence type="ECO:0000259" key="10">
    <source>
        <dbReference type="PROSITE" id="PS51192"/>
    </source>
</evidence>
<dbReference type="NCBIfam" id="NF002340">
    <property type="entry name" value="PRK01297.1"/>
    <property type="match status" value="1"/>
</dbReference>
<keyword evidence="3 7" id="KW-0378">Hydrolase</keyword>
<evidence type="ECO:0000256" key="1">
    <source>
        <dbReference type="ARBA" id="ARBA00022490"/>
    </source>
</evidence>
<dbReference type="InterPro" id="IPR044742">
    <property type="entry name" value="DEAD/DEAH_RhlB"/>
</dbReference>
<organism evidence="13 14">
    <name type="scientific">Motiliproteus coralliicola</name>
    <dbReference type="NCBI Taxonomy" id="2283196"/>
    <lineage>
        <taxon>Bacteria</taxon>
        <taxon>Pseudomonadati</taxon>
        <taxon>Pseudomonadota</taxon>
        <taxon>Gammaproteobacteria</taxon>
        <taxon>Oceanospirillales</taxon>
        <taxon>Oceanospirillaceae</taxon>
        <taxon>Motiliproteus</taxon>
    </lineage>
</organism>
<dbReference type="CDD" id="cd18787">
    <property type="entry name" value="SF2_C_DEAD"/>
    <property type="match status" value="1"/>
</dbReference>
<accession>A0A369WUL0</accession>
<evidence type="ECO:0000256" key="2">
    <source>
        <dbReference type="ARBA" id="ARBA00022741"/>
    </source>
</evidence>
<dbReference type="OrthoDB" id="9808889at2"/>
<dbReference type="SUPFAM" id="SSF52540">
    <property type="entry name" value="P-loop containing nucleoside triphosphate hydrolases"/>
    <property type="match status" value="1"/>
</dbReference>
<dbReference type="PANTHER" id="PTHR47959:SF10">
    <property type="entry name" value="ATP-DEPENDENT RNA HELICASE RHLB"/>
    <property type="match status" value="1"/>
</dbReference>
<dbReference type="InterPro" id="IPR014001">
    <property type="entry name" value="Helicase_ATP-bd"/>
</dbReference>
<evidence type="ECO:0000259" key="12">
    <source>
        <dbReference type="PROSITE" id="PS51195"/>
    </source>
</evidence>
<evidence type="ECO:0000256" key="7">
    <source>
        <dbReference type="HAMAP-Rule" id="MF_00661"/>
    </source>
</evidence>
<comment type="function">
    <text evidence="7">DEAD-box RNA helicase involved in RNA degradation. Has RNA-dependent ATPase activity and unwinds double-stranded RNA.</text>
</comment>
<dbReference type="HAMAP" id="MF_00661">
    <property type="entry name" value="DEAD_helicase_RhlB"/>
    <property type="match status" value="1"/>
</dbReference>
<dbReference type="GO" id="GO:0016887">
    <property type="term" value="F:ATP hydrolysis activity"/>
    <property type="evidence" value="ECO:0007669"/>
    <property type="project" value="RHEA"/>
</dbReference>
<comment type="catalytic activity">
    <reaction evidence="7">
        <text>ATP + H2O = ADP + phosphate + H(+)</text>
        <dbReference type="Rhea" id="RHEA:13065"/>
        <dbReference type="ChEBI" id="CHEBI:15377"/>
        <dbReference type="ChEBI" id="CHEBI:15378"/>
        <dbReference type="ChEBI" id="CHEBI:30616"/>
        <dbReference type="ChEBI" id="CHEBI:43474"/>
        <dbReference type="ChEBI" id="CHEBI:456216"/>
        <dbReference type="EC" id="3.6.4.13"/>
    </reaction>
</comment>
<feature type="domain" description="Helicase ATP-binding" evidence="10">
    <location>
        <begin position="109"/>
        <end position="289"/>
    </location>
</feature>
<evidence type="ECO:0000256" key="3">
    <source>
        <dbReference type="ARBA" id="ARBA00022801"/>
    </source>
</evidence>
<evidence type="ECO:0000313" key="14">
    <source>
        <dbReference type="Proteomes" id="UP000253769"/>
    </source>
</evidence>
<keyword evidence="4 7" id="KW-0347">Helicase</keyword>
<comment type="caution">
    <text evidence="13">The sequence shown here is derived from an EMBL/GenBank/DDBJ whole genome shotgun (WGS) entry which is preliminary data.</text>
</comment>
<keyword evidence="14" id="KW-1185">Reference proteome</keyword>
<sequence length="463" mass="51549">MFKWLSKSKSTAEVPSSSSKNESASRQRPNPKASKAGRTQPADKKTKPTKQRSKATSAKPKSNWNPDQFVVAPQADKVRFHDLDLPDTVMHAIADLGFQYCTPIQAQTLVHTLEGKDLIGKAQTGTGKTAAFLISIITDLIDYPIGGRRPNGKPRALVVAPTRELVMQIASDAEGLIQHSGMKVVTLVGGMDYEKQQRQLRQNQIDILVATPGRLLDFNQKGEVDLSGVEVLVLDEADRMLSMGFIPDVRAIIRSTPHKKDRQTLLFSATFSDQIMHLASLWTLDAVTVEIESEQLTADTVEQIVYLVGEQDKFNLLYNLVRQQELERVMVFANRRDQTRRLTERLKRSGVETAMLSGEVSQGQRVKTLEAFRSGRIKVLVATDVAGRGIHVDGVSHVINYNLPEDPEDYVHRIGRTGRAGAEGISYSFACETDAFMLPDIEELIGRRLPCQHPEEKLLESPR</sequence>
<keyword evidence="1 7" id="KW-0963">Cytoplasm</keyword>
<dbReference type="InterPro" id="IPR050079">
    <property type="entry name" value="DEAD_box_RNA_helicase"/>
</dbReference>
<dbReference type="InterPro" id="IPR011545">
    <property type="entry name" value="DEAD/DEAH_box_helicase_dom"/>
</dbReference>
<feature type="compositionally biased region" description="Polar residues" evidence="9">
    <location>
        <begin position="7"/>
        <end position="28"/>
    </location>
</feature>
<dbReference type="InterPro" id="IPR027417">
    <property type="entry name" value="P-loop_NTPase"/>
</dbReference>
<dbReference type="InterPro" id="IPR023554">
    <property type="entry name" value="RNA_helicase_ATP-dep_RhlB"/>
</dbReference>
<dbReference type="Pfam" id="PF00271">
    <property type="entry name" value="Helicase_C"/>
    <property type="match status" value="1"/>
</dbReference>
<dbReference type="GO" id="GO:0003724">
    <property type="term" value="F:RNA helicase activity"/>
    <property type="evidence" value="ECO:0007669"/>
    <property type="project" value="UniProtKB-UniRule"/>
</dbReference>
<dbReference type="PROSITE" id="PS00039">
    <property type="entry name" value="DEAD_ATP_HELICASE"/>
    <property type="match status" value="1"/>
</dbReference>
<dbReference type="PROSITE" id="PS51192">
    <property type="entry name" value="HELICASE_ATP_BIND_1"/>
    <property type="match status" value="1"/>
</dbReference>
<dbReference type="AlphaFoldDB" id="A0A369WUL0"/>
<evidence type="ECO:0000256" key="5">
    <source>
        <dbReference type="ARBA" id="ARBA00022840"/>
    </source>
</evidence>
<dbReference type="GO" id="GO:0006401">
    <property type="term" value="P:RNA catabolic process"/>
    <property type="evidence" value="ECO:0007669"/>
    <property type="project" value="UniProtKB-UniRule"/>
</dbReference>
<evidence type="ECO:0000259" key="11">
    <source>
        <dbReference type="PROSITE" id="PS51194"/>
    </source>
</evidence>
<feature type="compositionally biased region" description="Polar residues" evidence="9">
    <location>
        <begin position="54"/>
        <end position="66"/>
    </location>
</feature>